<dbReference type="EMBL" id="VSWC01000042">
    <property type="protein sequence ID" value="KAA1103342.1"/>
    <property type="molecule type" value="Genomic_DNA"/>
</dbReference>
<reference evidence="1 2" key="1">
    <citation type="submission" date="2019-05" db="EMBL/GenBank/DDBJ databases">
        <title>Emergence of the Ug99 lineage of the wheat stem rust pathogen through somatic hybridization.</title>
        <authorList>
            <person name="Li F."/>
            <person name="Upadhyaya N.M."/>
            <person name="Sperschneider J."/>
            <person name="Matny O."/>
            <person name="Nguyen-Phuc H."/>
            <person name="Mago R."/>
            <person name="Raley C."/>
            <person name="Miller M.E."/>
            <person name="Silverstein K.A.T."/>
            <person name="Henningsen E."/>
            <person name="Hirsch C.D."/>
            <person name="Visser B."/>
            <person name="Pretorius Z.A."/>
            <person name="Steffenson B.J."/>
            <person name="Schwessinger B."/>
            <person name="Dodds P.N."/>
            <person name="Figueroa M."/>
        </authorList>
    </citation>
    <scope>NUCLEOTIDE SEQUENCE [LARGE SCALE GENOMIC DNA]</scope>
    <source>
        <strain evidence="1">21-0</strain>
    </source>
</reference>
<proteinExistence type="predicted"/>
<evidence type="ECO:0000313" key="2">
    <source>
        <dbReference type="Proteomes" id="UP000324748"/>
    </source>
</evidence>
<organism evidence="1 2">
    <name type="scientific">Puccinia graminis f. sp. tritici</name>
    <dbReference type="NCBI Taxonomy" id="56615"/>
    <lineage>
        <taxon>Eukaryota</taxon>
        <taxon>Fungi</taxon>
        <taxon>Dikarya</taxon>
        <taxon>Basidiomycota</taxon>
        <taxon>Pucciniomycotina</taxon>
        <taxon>Pucciniomycetes</taxon>
        <taxon>Pucciniales</taxon>
        <taxon>Pucciniaceae</taxon>
        <taxon>Puccinia</taxon>
    </lineage>
</organism>
<accession>A0A5B0PRQ5</accession>
<gene>
    <name evidence="1" type="ORF">PGT21_015047</name>
</gene>
<dbReference type="Proteomes" id="UP000324748">
    <property type="component" value="Unassembled WGS sequence"/>
</dbReference>
<comment type="caution">
    <text evidence="1">The sequence shown here is derived from an EMBL/GenBank/DDBJ whole genome shotgun (WGS) entry which is preliminary data.</text>
</comment>
<dbReference type="OrthoDB" id="2510615at2759"/>
<protein>
    <submittedName>
        <fullName evidence="1">Uncharacterized protein</fullName>
    </submittedName>
</protein>
<keyword evidence="2" id="KW-1185">Reference proteome</keyword>
<name>A0A5B0PRQ5_PUCGR</name>
<evidence type="ECO:0000313" key="1">
    <source>
        <dbReference type="EMBL" id="KAA1103342.1"/>
    </source>
</evidence>
<sequence length="175" mass="19798">MIEIESCVFVPEEPPFLHRQHFCIKDSTPWSCTPDSINPLYGHLFNIFTSAPRGDAINSPLWFIFRGRGIATYSEANILVHCNSGNYVSNLTPRHRNLPYPIVRGYLKVIDQGLKCLALDPDTNDSAIFRFTSQSSVINNSLHHLVPSKIVHFSAHLTKKHNGIVDLSVFYLHPN</sequence>
<dbReference type="AlphaFoldDB" id="A0A5B0PRQ5"/>